<feature type="compositionally biased region" description="Polar residues" evidence="1">
    <location>
        <begin position="8"/>
        <end position="19"/>
    </location>
</feature>
<organism evidence="2 3">
    <name type="scientific">Kwoniella mangroviensis CBS 10435</name>
    <dbReference type="NCBI Taxonomy" id="1331196"/>
    <lineage>
        <taxon>Eukaryota</taxon>
        <taxon>Fungi</taxon>
        <taxon>Dikarya</taxon>
        <taxon>Basidiomycota</taxon>
        <taxon>Agaricomycotina</taxon>
        <taxon>Tremellomycetes</taxon>
        <taxon>Tremellales</taxon>
        <taxon>Cryptococcaceae</taxon>
        <taxon>Kwoniella</taxon>
    </lineage>
</organism>
<dbReference type="Proteomes" id="UP000092583">
    <property type="component" value="Unassembled WGS sequence"/>
</dbReference>
<gene>
    <name evidence="2" type="ORF">L486_07258</name>
</gene>
<evidence type="ECO:0000313" key="2">
    <source>
        <dbReference type="EMBL" id="OCF55147.1"/>
    </source>
</evidence>
<evidence type="ECO:0000313" key="3">
    <source>
        <dbReference type="Proteomes" id="UP000092583"/>
    </source>
</evidence>
<keyword evidence="3" id="KW-1185">Reference proteome</keyword>
<evidence type="ECO:0000256" key="1">
    <source>
        <dbReference type="SAM" id="MobiDB-lite"/>
    </source>
</evidence>
<proteinExistence type="predicted"/>
<reference evidence="3" key="2">
    <citation type="submission" date="2013-12" db="EMBL/GenBank/DDBJ databases">
        <title>Evolution of pathogenesis and genome organization in the Tremellales.</title>
        <authorList>
            <person name="Cuomo C."/>
            <person name="Litvintseva A."/>
            <person name="Heitman J."/>
            <person name="Chen Y."/>
            <person name="Sun S."/>
            <person name="Springer D."/>
            <person name="Dromer F."/>
            <person name="Young S."/>
            <person name="Zeng Q."/>
            <person name="Chapman S."/>
            <person name="Gujja S."/>
            <person name="Saif S."/>
            <person name="Birren B."/>
        </authorList>
    </citation>
    <scope>NUCLEOTIDE SEQUENCE [LARGE SCALE GENOMIC DNA]</scope>
    <source>
        <strain evidence="3">CBS 10435</strain>
    </source>
</reference>
<dbReference type="EMBL" id="KI669467">
    <property type="protein sequence ID" value="OCF55147.1"/>
    <property type="molecule type" value="Genomic_DNA"/>
</dbReference>
<reference evidence="2 3" key="1">
    <citation type="submission" date="2013-07" db="EMBL/GenBank/DDBJ databases">
        <title>The Genome Sequence of Kwoniella mangroviensis CBS10435.</title>
        <authorList>
            <consortium name="The Broad Institute Genome Sequencing Platform"/>
            <person name="Cuomo C."/>
            <person name="Litvintseva A."/>
            <person name="Chen Y."/>
            <person name="Heitman J."/>
            <person name="Sun S."/>
            <person name="Springer D."/>
            <person name="Dromer F."/>
            <person name="Young S.K."/>
            <person name="Zeng Q."/>
            <person name="Gargeya S."/>
            <person name="Fitzgerald M."/>
            <person name="Abouelleil A."/>
            <person name="Alvarado L."/>
            <person name="Berlin A.M."/>
            <person name="Chapman S.B."/>
            <person name="Dewar J."/>
            <person name="Goldberg J."/>
            <person name="Griggs A."/>
            <person name="Gujja S."/>
            <person name="Hansen M."/>
            <person name="Howarth C."/>
            <person name="Imamovic A."/>
            <person name="Larimer J."/>
            <person name="McCowan C."/>
            <person name="Murphy C."/>
            <person name="Pearson M."/>
            <person name="Priest M."/>
            <person name="Roberts A."/>
            <person name="Saif S."/>
            <person name="Shea T."/>
            <person name="Sykes S."/>
            <person name="Wortman J."/>
            <person name="Nusbaum C."/>
            <person name="Birren B."/>
        </authorList>
    </citation>
    <scope>NUCLEOTIDE SEQUENCE [LARGE SCALE GENOMIC DNA]</scope>
    <source>
        <strain evidence="2 3">CBS 10435</strain>
    </source>
</reference>
<feature type="region of interest" description="Disordered" evidence="1">
    <location>
        <begin position="1"/>
        <end position="23"/>
    </location>
</feature>
<accession>A0A1B9II71</accession>
<dbReference type="AlphaFoldDB" id="A0A1B9II71"/>
<sequence length="99" mass="11400">MTSETKEQSTGGDTTTSTVLREIPVPMSNRIVREHPNNIWSVTEKNTKETTYYKRTDDLPPWSTSEATDRKTRLAIRQFWGTTNYEDWFGSPVSDPSQL</sequence>
<name>A0A1B9II71_9TREE</name>
<protein>
    <submittedName>
        <fullName evidence="2">Uncharacterized protein</fullName>
    </submittedName>
</protein>